<name>A0A9D4UMR6_ADICA</name>
<reference evidence="1" key="1">
    <citation type="submission" date="2021-01" db="EMBL/GenBank/DDBJ databases">
        <title>Adiantum capillus-veneris genome.</title>
        <authorList>
            <person name="Fang Y."/>
            <person name="Liao Q."/>
        </authorList>
    </citation>
    <scope>NUCLEOTIDE SEQUENCE</scope>
    <source>
        <strain evidence="1">H3</strain>
        <tissue evidence="1">Leaf</tissue>
    </source>
</reference>
<sequence>MATDLEEHGARFLDGGSTSQRLALSDIFNLKDGNVEPILKPADPAVRAVVLYLEPQYAKPISDVVRKIVAPFFPRDVWYQDSNLYHFSMFHASHHLAPVLATPLEVNEEARVVESVAQRCCKLSIVLERVVLTSTGVLLGCWQVLNGTDPAVIRKELQNYLPHAPVKQLYNEVMLHTSFARLLGPPVKANSDKSLHVVFQDLVSQLNTELHNYKAVINEMWLGIRNSEDYLFAA</sequence>
<dbReference type="PANTHER" id="PTHR37204">
    <property type="entry name" value="TRANSMEMBRANE PROTEIN"/>
    <property type="match status" value="1"/>
</dbReference>
<dbReference type="AlphaFoldDB" id="A0A9D4UMR6"/>
<evidence type="ECO:0000313" key="2">
    <source>
        <dbReference type="Proteomes" id="UP000886520"/>
    </source>
</evidence>
<protein>
    <submittedName>
        <fullName evidence="1">Uncharacterized protein</fullName>
    </submittedName>
</protein>
<organism evidence="1 2">
    <name type="scientific">Adiantum capillus-veneris</name>
    <name type="common">Maidenhair fern</name>
    <dbReference type="NCBI Taxonomy" id="13818"/>
    <lineage>
        <taxon>Eukaryota</taxon>
        <taxon>Viridiplantae</taxon>
        <taxon>Streptophyta</taxon>
        <taxon>Embryophyta</taxon>
        <taxon>Tracheophyta</taxon>
        <taxon>Polypodiopsida</taxon>
        <taxon>Polypodiidae</taxon>
        <taxon>Polypodiales</taxon>
        <taxon>Pteridineae</taxon>
        <taxon>Pteridaceae</taxon>
        <taxon>Vittarioideae</taxon>
        <taxon>Adiantum</taxon>
    </lineage>
</organism>
<proteinExistence type="predicted"/>
<keyword evidence="2" id="KW-1185">Reference proteome</keyword>
<dbReference type="Proteomes" id="UP000886520">
    <property type="component" value="Chromosome 14"/>
</dbReference>
<evidence type="ECO:0000313" key="1">
    <source>
        <dbReference type="EMBL" id="KAI5070472.1"/>
    </source>
</evidence>
<dbReference type="EMBL" id="JABFUD020000014">
    <property type="protein sequence ID" value="KAI5070472.1"/>
    <property type="molecule type" value="Genomic_DNA"/>
</dbReference>
<accession>A0A9D4UMR6</accession>
<dbReference type="OrthoDB" id="119121at2759"/>
<comment type="caution">
    <text evidence="1">The sequence shown here is derived from an EMBL/GenBank/DDBJ whole genome shotgun (WGS) entry which is preliminary data.</text>
</comment>
<dbReference type="PANTHER" id="PTHR37204:SF1">
    <property type="entry name" value="TRANSMEMBRANE PROTEIN"/>
    <property type="match status" value="1"/>
</dbReference>
<gene>
    <name evidence="1" type="ORF">GOP47_0014815</name>
</gene>